<gene>
    <name evidence="3" type="ORF">GCM10023329_30610</name>
</gene>
<dbReference type="InterPro" id="IPR006016">
    <property type="entry name" value="UspA"/>
</dbReference>
<proteinExistence type="inferred from homology"/>
<dbReference type="SUPFAM" id="SSF52402">
    <property type="entry name" value="Adenine nucleotide alpha hydrolases-like"/>
    <property type="match status" value="2"/>
</dbReference>
<dbReference type="InterPro" id="IPR014729">
    <property type="entry name" value="Rossmann-like_a/b/a_fold"/>
</dbReference>
<evidence type="ECO:0000256" key="1">
    <source>
        <dbReference type="ARBA" id="ARBA00008791"/>
    </source>
</evidence>
<comment type="caution">
    <text evidence="3">The sequence shown here is derived from an EMBL/GenBank/DDBJ whole genome shotgun (WGS) entry which is preliminary data.</text>
</comment>
<dbReference type="RefSeq" id="WP_345613988.1">
    <property type="nucleotide sequence ID" value="NZ_BAABJV010000006.1"/>
</dbReference>
<accession>A0ABP9AD24</accession>
<feature type="domain" description="UspA" evidence="2">
    <location>
        <begin position="146"/>
        <end position="276"/>
    </location>
</feature>
<organism evidence="3 4">
    <name type="scientific">Streptomyces sanyensis</name>
    <dbReference type="NCBI Taxonomy" id="568869"/>
    <lineage>
        <taxon>Bacteria</taxon>
        <taxon>Bacillati</taxon>
        <taxon>Actinomycetota</taxon>
        <taxon>Actinomycetes</taxon>
        <taxon>Kitasatosporales</taxon>
        <taxon>Streptomycetaceae</taxon>
        <taxon>Streptomyces</taxon>
    </lineage>
</organism>
<evidence type="ECO:0000313" key="4">
    <source>
        <dbReference type="Proteomes" id="UP001501147"/>
    </source>
</evidence>
<dbReference type="PANTHER" id="PTHR46268">
    <property type="entry name" value="STRESS RESPONSE PROTEIN NHAX"/>
    <property type="match status" value="1"/>
</dbReference>
<reference evidence="4" key="1">
    <citation type="journal article" date="2019" name="Int. J. Syst. Evol. Microbiol.">
        <title>The Global Catalogue of Microorganisms (GCM) 10K type strain sequencing project: providing services to taxonomists for standard genome sequencing and annotation.</title>
        <authorList>
            <consortium name="The Broad Institute Genomics Platform"/>
            <consortium name="The Broad Institute Genome Sequencing Center for Infectious Disease"/>
            <person name="Wu L."/>
            <person name="Ma J."/>
        </authorList>
    </citation>
    <scope>NUCLEOTIDE SEQUENCE [LARGE SCALE GENOMIC DNA]</scope>
    <source>
        <strain evidence="4">JCM 18324</strain>
    </source>
</reference>
<dbReference type="PRINTS" id="PR01438">
    <property type="entry name" value="UNVRSLSTRESS"/>
</dbReference>
<evidence type="ECO:0000313" key="3">
    <source>
        <dbReference type="EMBL" id="GAA4779331.1"/>
    </source>
</evidence>
<dbReference type="EMBL" id="BAABJV010000006">
    <property type="protein sequence ID" value="GAA4779331.1"/>
    <property type="molecule type" value="Genomic_DNA"/>
</dbReference>
<protein>
    <submittedName>
        <fullName evidence="3">Universal stress protein</fullName>
    </submittedName>
</protein>
<dbReference type="Gene3D" id="3.40.50.620">
    <property type="entry name" value="HUPs"/>
    <property type="match status" value="2"/>
</dbReference>
<keyword evidence="4" id="KW-1185">Reference proteome</keyword>
<dbReference type="InterPro" id="IPR006015">
    <property type="entry name" value="Universal_stress_UspA"/>
</dbReference>
<comment type="similarity">
    <text evidence="1">Belongs to the universal stress protein A family.</text>
</comment>
<evidence type="ECO:0000259" key="2">
    <source>
        <dbReference type="Pfam" id="PF00582"/>
    </source>
</evidence>
<sequence>MSGRIAVGVDGSEESAAAVDWAADEAALRGAELRLVNASLWQEHAVVAVRPARDVRAQRARDLLAAMKERARARQGGVTTSEEEVEDAPATVLVSASADSELVVLGSYGLGASVGFTAGSVGQEVAAQAHGPVVLVRGTRADPGGRVVVGVDLRSAGEELLRFAFEFAARRSAPLRVVHTWHLTPVHHALHPHEEESTEAARTALSEAVRPHRERFPQLEVEEEAAVGRAAGHLVEAAAGAGIVVVGRRTTARRGHLGATAHAVIHHAPCPVAVVPHT</sequence>
<dbReference type="PANTHER" id="PTHR46268:SF6">
    <property type="entry name" value="UNIVERSAL STRESS PROTEIN UP12"/>
    <property type="match status" value="1"/>
</dbReference>
<dbReference type="Pfam" id="PF00582">
    <property type="entry name" value="Usp"/>
    <property type="match status" value="2"/>
</dbReference>
<name>A0ABP9AD24_9ACTN</name>
<dbReference type="Proteomes" id="UP001501147">
    <property type="component" value="Unassembled WGS sequence"/>
</dbReference>
<feature type="domain" description="UspA" evidence="2">
    <location>
        <begin position="1"/>
        <end position="137"/>
    </location>
</feature>